<dbReference type="OrthoDB" id="4185394at2759"/>
<dbReference type="GeneID" id="8440846"/>
<dbReference type="HOGENOM" id="CLU_058490_3_2_1"/>
<dbReference type="Proteomes" id="UP000002058">
    <property type="component" value="Unassembled WGS sequence"/>
</dbReference>
<dbReference type="VEuPathDB" id="FungiDB:UREG_02166"/>
<dbReference type="EMBL" id="CH476615">
    <property type="protein sequence ID" value="EEP77317.1"/>
    <property type="molecule type" value="Genomic_DNA"/>
</dbReference>
<dbReference type="OMA" id="YTIFTHV"/>
<feature type="compositionally biased region" description="Polar residues" evidence="1">
    <location>
        <begin position="25"/>
        <end position="34"/>
    </location>
</feature>
<dbReference type="AlphaFoldDB" id="C4JKK9"/>
<gene>
    <name evidence="2" type="ORF">UREG_02166</name>
</gene>
<sequence length="330" mass="36648">MAAVNRDGQNHNQEQNRYCPRRSGESTSNTSGNHDVNGAADQLEDVLSTLPADTPVYQYRGTTEMKRTIDCEWQCLQDSLAECRNVHQQSLSHVKSELIVYSGVSSDIFSREIDPESAPDSPIGKARIDFWVDLELLILTMLTRPHEAPRALFGVIIFDKLKHMGLNPRRTLQIAGASRVATESRRKEPDCSYLPKSLPDGRSDKWPSLIVEVGFTESARKLEMDAKWWLQASNGDVGLAITITVNARDRSIVLKTWENGPGDTGPQSALPRATQTVSVLGSIDPENPVVRNGPFLIPFQKLLLRDSVDSEGDIALNEEDLTNLSVQLWA</sequence>
<reference evidence="3" key="1">
    <citation type="journal article" date="2009" name="Genome Res.">
        <title>Comparative genomic analyses of the human fungal pathogens Coccidioides and their relatives.</title>
        <authorList>
            <person name="Sharpton T.J."/>
            <person name="Stajich J.E."/>
            <person name="Rounsley S.D."/>
            <person name="Gardner M.J."/>
            <person name="Wortman J.R."/>
            <person name="Jordar V.S."/>
            <person name="Maiti R."/>
            <person name="Kodira C.D."/>
            <person name="Neafsey D.E."/>
            <person name="Zeng Q."/>
            <person name="Hung C.-Y."/>
            <person name="McMahan C."/>
            <person name="Muszewska A."/>
            <person name="Grynberg M."/>
            <person name="Mandel M.A."/>
            <person name="Kellner E.M."/>
            <person name="Barker B.M."/>
            <person name="Galgiani J.N."/>
            <person name="Orbach M.J."/>
            <person name="Kirkland T.N."/>
            <person name="Cole G.T."/>
            <person name="Henn M.R."/>
            <person name="Birren B.W."/>
            <person name="Taylor J.W."/>
        </authorList>
    </citation>
    <scope>NUCLEOTIDE SEQUENCE [LARGE SCALE GENOMIC DNA]</scope>
    <source>
        <strain evidence="3">UAMH 1704</strain>
    </source>
</reference>
<dbReference type="eggNOG" id="ENOG502T2PH">
    <property type="taxonomic scope" value="Eukaryota"/>
</dbReference>
<keyword evidence="3" id="KW-1185">Reference proteome</keyword>
<accession>C4JKK9</accession>
<proteinExistence type="predicted"/>
<organism evidence="2 3">
    <name type="scientific">Uncinocarpus reesii (strain UAMH 1704)</name>
    <dbReference type="NCBI Taxonomy" id="336963"/>
    <lineage>
        <taxon>Eukaryota</taxon>
        <taxon>Fungi</taxon>
        <taxon>Dikarya</taxon>
        <taxon>Ascomycota</taxon>
        <taxon>Pezizomycotina</taxon>
        <taxon>Eurotiomycetes</taxon>
        <taxon>Eurotiomycetidae</taxon>
        <taxon>Onygenales</taxon>
        <taxon>Onygenaceae</taxon>
        <taxon>Uncinocarpus</taxon>
    </lineage>
</organism>
<evidence type="ECO:0000313" key="3">
    <source>
        <dbReference type="Proteomes" id="UP000002058"/>
    </source>
</evidence>
<feature type="region of interest" description="Disordered" evidence="1">
    <location>
        <begin position="1"/>
        <end position="38"/>
    </location>
</feature>
<dbReference type="InParanoid" id="C4JKK9"/>
<dbReference type="RefSeq" id="XP_002542650.1">
    <property type="nucleotide sequence ID" value="XM_002542604.1"/>
</dbReference>
<evidence type="ECO:0000256" key="1">
    <source>
        <dbReference type="SAM" id="MobiDB-lite"/>
    </source>
</evidence>
<dbReference type="KEGG" id="ure:UREG_02166"/>
<name>C4JKK9_UNCRE</name>
<protein>
    <submittedName>
        <fullName evidence="2">Uncharacterized protein</fullName>
    </submittedName>
</protein>
<evidence type="ECO:0000313" key="2">
    <source>
        <dbReference type="EMBL" id="EEP77317.1"/>
    </source>
</evidence>